<gene>
    <name evidence="1" type="ORF">B0H64DRAFT_427704</name>
</gene>
<proteinExistence type="predicted"/>
<reference evidence="1" key="1">
    <citation type="journal article" date="2023" name="Mol. Phylogenet. Evol.">
        <title>Genome-scale phylogeny and comparative genomics of the fungal order Sordariales.</title>
        <authorList>
            <person name="Hensen N."/>
            <person name="Bonometti L."/>
            <person name="Westerberg I."/>
            <person name="Brannstrom I.O."/>
            <person name="Guillou S."/>
            <person name="Cros-Aarteil S."/>
            <person name="Calhoun S."/>
            <person name="Haridas S."/>
            <person name="Kuo A."/>
            <person name="Mondo S."/>
            <person name="Pangilinan J."/>
            <person name="Riley R."/>
            <person name="LaButti K."/>
            <person name="Andreopoulos B."/>
            <person name="Lipzen A."/>
            <person name="Chen C."/>
            <person name="Yan M."/>
            <person name="Daum C."/>
            <person name="Ng V."/>
            <person name="Clum A."/>
            <person name="Steindorff A."/>
            <person name="Ohm R.A."/>
            <person name="Martin F."/>
            <person name="Silar P."/>
            <person name="Natvig D.O."/>
            <person name="Lalanne C."/>
            <person name="Gautier V."/>
            <person name="Ament-Velasquez S.L."/>
            <person name="Kruys A."/>
            <person name="Hutchinson M.I."/>
            <person name="Powell A.J."/>
            <person name="Barry K."/>
            <person name="Miller A.N."/>
            <person name="Grigoriev I.V."/>
            <person name="Debuchy R."/>
            <person name="Gladieux P."/>
            <person name="Hiltunen Thoren M."/>
            <person name="Johannesson H."/>
        </authorList>
    </citation>
    <scope>NUCLEOTIDE SEQUENCE</scope>
    <source>
        <strain evidence="1">CBS 168.71</strain>
    </source>
</reference>
<dbReference type="EMBL" id="JAUEPN010000013">
    <property type="protein sequence ID" value="KAK3290438.1"/>
    <property type="molecule type" value="Genomic_DNA"/>
</dbReference>
<dbReference type="Proteomes" id="UP001278766">
    <property type="component" value="Unassembled WGS sequence"/>
</dbReference>
<dbReference type="AlphaFoldDB" id="A0AAE0H5N1"/>
<dbReference type="GeneID" id="87842751"/>
<evidence type="ECO:0000313" key="1">
    <source>
        <dbReference type="EMBL" id="KAK3290438.1"/>
    </source>
</evidence>
<name>A0AAE0H5N1_9PEZI</name>
<protein>
    <submittedName>
        <fullName evidence="1">Uncharacterized protein</fullName>
    </submittedName>
</protein>
<sequence length="476" mass="49946">MLLGRPGSGSGDDLCNQSNWITTGSTIAKSTAYSACPEGMTGVSSDTTTYNDITVENTVCCPTAYDFFNADYKPTTLPTVVDGTTYPVTYQTSNAYCKATSIKQFSGQKVTATVVASPTPTTTEVEWDYEHGYLLAPAAARIQKYIYTNGHGTIASCFGSTHCSVNTNPIEPRPTYAPYGTYVPPPVTSVARFTPAASCLAESNLWLVSDRCSLTTAPREPPWLQCTHTVAGDPDPGRADCYPGASTVISGTPTYYTGCPAGYTTVSTTRSFPWTTAGEPASAEARRVTCCPSALHGDMTFTHTSPGWRSTTVHDGTTHTVSSRRTPPYCVARAAVPQADDDRTVTLGLYWNGPDEGRGRTYDGSSEVVWQAGADLTVYAHPVTVRSTVFHGTHTCFDAAECRRYFTYSISNTMGSGVVVATPTPTGGGGGEGEAASSSSTGGAVAAVARGDGRVGLVSVVVVVTVIVNVALGGLV</sequence>
<dbReference type="RefSeq" id="XP_062653952.1">
    <property type="nucleotide sequence ID" value="XM_062805803.1"/>
</dbReference>
<comment type="caution">
    <text evidence="1">The sequence shown here is derived from an EMBL/GenBank/DDBJ whole genome shotgun (WGS) entry which is preliminary data.</text>
</comment>
<evidence type="ECO:0000313" key="2">
    <source>
        <dbReference type="Proteomes" id="UP001278766"/>
    </source>
</evidence>
<organism evidence="1 2">
    <name type="scientific">Chaetomium fimeti</name>
    <dbReference type="NCBI Taxonomy" id="1854472"/>
    <lineage>
        <taxon>Eukaryota</taxon>
        <taxon>Fungi</taxon>
        <taxon>Dikarya</taxon>
        <taxon>Ascomycota</taxon>
        <taxon>Pezizomycotina</taxon>
        <taxon>Sordariomycetes</taxon>
        <taxon>Sordariomycetidae</taxon>
        <taxon>Sordariales</taxon>
        <taxon>Chaetomiaceae</taxon>
        <taxon>Chaetomium</taxon>
    </lineage>
</organism>
<keyword evidence="2" id="KW-1185">Reference proteome</keyword>
<reference evidence="1" key="2">
    <citation type="submission" date="2023-06" db="EMBL/GenBank/DDBJ databases">
        <authorList>
            <consortium name="Lawrence Berkeley National Laboratory"/>
            <person name="Haridas S."/>
            <person name="Hensen N."/>
            <person name="Bonometti L."/>
            <person name="Westerberg I."/>
            <person name="Brannstrom I.O."/>
            <person name="Guillou S."/>
            <person name="Cros-Aarteil S."/>
            <person name="Calhoun S."/>
            <person name="Kuo A."/>
            <person name="Mondo S."/>
            <person name="Pangilinan J."/>
            <person name="Riley R."/>
            <person name="Labutti K."/>
            <person name="Andreopoulos B."/>
            <person name="Lipzen A."/>
            <person name="Chen C."/>
            <person name="Yanf M."/>
            <person name="Daum C."/>
            <person name="Ng V."/>
            <person name="Clum A."/>
            <person name="Steindorff A."/>
            <person name="Ohm R."/>
            <person name="Martin F."/>
            <person name="Silar P."/>
            <person name="Natvig D."/>
            <person name="Lalanne C."/>
            <person name="Gautier V."/>
            <person name="Ament-Velasquez S.L."/>
            <person name="Kruys A."/>
            <person name="Hutchinson M.I."/>
            <person name="Powell A.J."/>
            <person name="Barry K."/>
            <person name="Miller A.N."/>
            <person name="Grigoriev I.V."/>
            <person name="Debuchy R."/>
            <person name="Gladieux P."/>
            <person name="Thoren M.H."/>
            <person name="Johannesson H."/>
        </authorList>
    </citation>
    <scope>NUCLEOTIDE SEQUENCE</scope>
    <source>
        <strain evidence="1">CBS 168.71</strain>
    </source>
</reference>
<accession>A0AAE0H5N1</accession>